<feature type="transmembrane region" description="Helical" evidence="7">
    <location>
        <begin position="48"/>
        <end position="68"/>
    </location>
</feature>
<dbReference type="InterPro" id="IPR003594">
    <property type="entry name" value="HATPase_dom"/>
</dbReference>
<keyword evidence="5" id="KW-0418">Kinase</keyword>
<dbReference type="AlphaFoldDB" id="A0A833HLS7"/>
<dbReference type="PROSITE" id="PS50109">
    <property type="entry name" value="HIS_KIN"/>
    <property type="match status" value="1"/>
</dbReference>
<dbReference type="SMART" id="SM00387">
    <property type="entry name" value="HATPase_c"/>
    <property type="match status" value="1"/>
</dbReference>
<dbReference type="InterPro" id="IPR005467">
    <property type="entry name" value="His_kinase_dom"/>
</dbReference>
<evidence type="ECO:0000256" key="4">
    <source>
        <dbReference type="ARBA" id="ARBA00022679"/>
    </source>
</evidence>
<dbReference type="Pfam" id="PF02518">
    <property type="entry name" value="HATPase_c"/>
    <property type="match status" value="1"/>
</dbReference>
<proteinExistence type="predicted"/>
<evidence type="ECO:0000313" key="10">
    <source>
        <dbReference type="Proteomes" id="UP000465601"/>
    </source>
</evidence>
<dbReference type="EC" id="2.7.13.3" evidence="2"/>
<dbReference type="PRINTS" id="PR00344">
    <property type="entry name" value="BCTRLSENSOR"/>
</dbReference>
<organism evidence="9 10">
    <name type="scientific">Alkaliphilus serpentinus</name>
    <dbReference type="NCBI Taxonomy" id="1482731"/>
    <lineage>
        <taxon>Bacteria</taxon>
        <taxon>Bacillati</taxon>
        <taxon>Bacillota</taxon>
        <taxon>Clostridia</taxon>
        <taxon>Peptostreptococcales</taxon>
        <taxon>Natronincolaceae</taxon>
        <taxon>Alkaliphilus</taxon>
    </lineage>
</organism>
<comment type="caution">
    <text evidence="9">The sequence shown here is derived from an EMBL/GenBank/DDBJ whole genome shotgun (WGS) entry which is preliminary data.</text>
</comment>
<dbReference type="InterPro" id="IPR039506">
    <property type="entry name" value="SPOB_a"/>
</dbReference>
<accession>A0A833HLS7</accession>
<dbReference type="EMBL" id="WBZB01000052">
    <property type="protein sequence ID" value="KAB3526338.1"/>
    <property type="molecule type" value="Genomic_DNA"/>
</dbReference>
<dbReference type="Gene3D" id="3.30.565.10">
    <property type="entry name" value="Histidine kinase-like ATPase, C-terminal domain"/>
    <property type="match status" value="1"/>
</dbReference>
<reference evidence="9 10" key="1">
    <citation type="submission" date="2019-10" db="EMBL/GenBank/DDBJ databases">
        <title>Alkaliphilus serpentinus sp. nov. and Alkaliphilus pronyensis sp. nov., two novel anaerobic alkaliphilic species isolated from the serpentinized-hosted hydrothermal field of the Prony Bay (New Caledonia).</title>
        <authorList>
            <person name="Postec A."/>
        </authorList>
    </citation>
    <scope>NUCLEOTIDE SEQUENCE [LARGE SCALE GENOMIC DNA]</scope>
    <source>
        <strain evidence="9 10">LacT</strain>
    </source>
</reference>
<evidence type="ECO:0000256" key="2">
    <source>
        <dbReference type="ARBA" id="ARBA00012438"/>
    </source>
</evidence>
<dbReference type="GO" id="GO:0042802">
    <property type="term" value="F:identical protein binding"/>
    <property type="evidence" value="ECO:0007669"/>
    <property type="project" value="TreeGrafter"/>
</dbReference>
<dbReference type="InterPro" id="IPR016120">
    <property type="entry name" value="Sig_transdc_His_kin_SpoOB"/>
</dbReference>
<evidence type="ECO:0000259" key="8">
    <source>
        <dbReference type="PROSITE" id="PS50109"/>
    </source>
</evidence>
<evidence type="ECO:0000256" key="7">
    <source>
        <dbReference type="SAM" id="Phobius"/>
    </source>
</evidence>
<dbReference type="PANTHER" id="PTHR40448:SF1">
    <property type="entry name" value="TWO-COMPONENT SENSOR HISTIDINE KINASE"/>
    <property type="match status" value="1"/>
</dbReference>
<gene>
    <name evidence="9" type="ORF">F8153_13850</name>
</gene>
<comment type="catalytic activity">
    <reaction evidence="1">
        <text>ATP + protein L-histidine = ADP + protein N-phospho-L-histidine.</text>
        <dbReference type="EC" id="2.7.13.3"/>
    </reaction>
</comment>
<protein>
    <recommendedName>
        <fullName evidence="2">histidine kinase</fullName>
        <ecNumber evidence="2">2.7.13.3</ecNumber>
    </recommendedName>
</protein>
<dbReference type="Proteomes" id="UP000465601">
    <property type="component" value="Unassembled WGS sequence"/>
</dbReference>
<dbReference type="InterPro" id="IPR036890">
    <property type="entry name" value="HATPase_C_sf"/>
</dbReference>
<dbReference type="SUPFAM" id="SSF55874">
    <property type="entry name" value="ATPase domain of HSP90 chaperone/DNA topoisomerase II/histidine kinase"/>
    <property type="match status" value="1"/>
</dbReference>
<dbReference type="GO" id="GO:0000155">
    <property type="term" value="F:phosphorelay sensor kinase activity"/>
    <property type="evidence" value="ECO:0007669"/>
    <property type="project" value="InterPro"/>
</dbReference>
<keyword evidence="6" id="KW-0902">Two-component regulatory system</keyword>
<keyword evidence="7" id="KW-1133">Transmembrane helix</keyword>
<name>A0A833HLS7_9FIRM</name>
<dbReference type="Gene3D" id="1.10.287.130">
    <property type="match status" value="1"/>
</dbReference>
<evidence type="ECO:0000256" key="6">
    <source>
        <dbReference type="ARBA" id="ARBA00023012"/>
    </source>
</evidence>
<sequence length="293" mass="33622">MMQEKSISLKKITTSIFLVSILQAGALISVIVYIFFEDTIGFRRVISNFRFYTIPILLLLLLYTYFMFKHIQIMLKSNRQYSIISETNQQLIDLNNTLRSQRHDFMNHLQVVYGLIEMDEYSDAKDYIEKIYKDMQKVNGVLKTKNPAVNALIQAKIIHAEKLDIIFKANLKTQLQGLPMPSWEFCKILANIIDNGIYALKEKPNKKLLYLELYEDMKGFGFIINNNGSKIPEDIIDKIFDGGFTTKGKEGEGMGLAITKSTLQRFGGSISVISNDDITQFKGYIPKMVNQPQ</sequence>
<evidence type="ECO:0000256" key="1">
    <source>
        <dbReference type="ARBA" id="ARBA00000085"/>
    </source>
</evidence>
<feature type="domain" description="Histidine kinase" evidence="8">
    <location>
        <begin position="187"/>
        <end position="289"/>
    </location>
</feature>
<dbReference type="PANTHER" id="PTHR40448">
    <property type="entry name" value="TWO-COMPONENT SENSOR HISTIDINE KINASE"/>
    <property type="match status" value="1"/>
</dbReference>
<dbReference type="SUPFAM" id="SSF55890">
    <property type="entry name" value="Sporulation response regulatory protein Spo0B"/>
    <property type="match status" value="1"/>
</dbReference>
<keyword evidence="7" id="KW-0472">Membrane</keyword>
<dbReference type="OrthoDB" id="1634477at2"/>
<keyword evidence="3" id="KW-0597">Phosphoprotein</keyword>
<feature type="transmembrane region" description="Helical" evidence="7">
    <location>
        <begin position="12"/>
        <end position="36"/>
    </location>
</feature>
<evidence type="ECO:0000256" key="3">
    <source>
        <dbReference type="ARBA" id="ARBA00022553"/>
    </source>
</evidence>
<keyword evidence="4" id="KW-0808">Transferase</keyword>
<keyword evidence="10" id="KW-1185">Reference proteome</keyword>
<evidence type="ECO:0000313" key="9">
    <source>
        <dbReference type="EMBL" id="KAB3526338.1"/>
    </source>
</evidence>
<dbReference type="Pfam" id="PF14689">
    <property type="entry name" value="SPOB_a"/>
    <property type="match status" value="1"/>
</dbReference>
<evidence type="ECO:0000256" key="5">
    <source>
        <dbReference type="ARBA" id="ARBA00022777"/>
    </source>
</evidence>
<keyword evidence="7" id="KW-0812">Transmembrane</keyword>
<dbReference type="InterPro" id="IPR004358">
    <property type="entry name" value="Sig_transdc_His_kin-like_C"/>
</dbReference>